<dbReference type="InterPro" id="IPR029069">
    <property type="entry name" value="HotDog_dom_sf"/>
</dbReference>
<dbReference type="InterPro" id="IPR050563">
    <property type="entry name" value="4-hydroxybenzoyl-CoA_TE"/>
</dbReference>
<evidence type="ECO:0000313" key="2">
    <source>
        <dbReference type="Proteomes" id="UP000013042"/>
    </source>
</evidence>
<dbReference type="GO" id="GO:0047617">
    <property type="term" value="F:fatty acyl-CoA hydrolase activity"/>
    <property type="evidence" value="ECO:0007669"/>
    <property type="project" value="TreeGrafter"/>
</dbReference>
<protein>
    <submittedName>
        <fullName evidence="1">Thioesterase superfamily protein</fullName>
    </submittedName>
</protein>
<name>N6XVY6_THASP</name>
<dbReference type="PANTHER" id="PTHR31793:SF24">
    <property type="entry name" value="LONG-CHAIN ACYL-COA THIOESTERASE FADM"/>
    <property type="match status" value="1"/>
</dbReference>
<dbReference type="RefSeq" id="WP_004305933.1">
    <property type="nucleotide sequence ID" value="NZ_AMXD01000044.1"/>
</dbReference>
<feature type="non-terminal residue" evidence="1">
    <location>
        <position position="1"/>
    </location>
</feature>
<dbReference type="SUPFAM" id="SSF54637">
    <property type="entry name" value="Thioesterase/thiol ester dehydrase-isomerase"/>
    <property type="match status" value="1"/>
</dbReference>
<dbReference type="EMBL" id="AMXD01000044">
    <property type="protein sequence ID" value="ENO85916.1"/>
    <property type="molecule type" value="Genomic_DNA"/>
</dbReference>
<dbReference type="Pfam" id="PF13279">
    <property type="entry name" value="4HBT_2"/>
    <property type="match status" value="1"/>
</dbReference>
<sequence length="119" mass="13355">DAYGHVNNTVYFRYFEQTRVEWLERMGSRVSVEEPVGPVIINASCTFLAPVNYPATVVIKMYAGDPGRSSVMTWYELFVDGDERLYAEGAAKTVWMDMRTGKSAPIPDVVRALFDPPVA</sequence>
<comment type="caution">
    <text evidence="1">The sequence shown here is derived from an EMBL/GenBank/DDBJ whole genome shotgun (WGS) entry which is preliminary data.</text>
</comment>
<dbReference type="PANTHER" id="PTHR31793">
    <property type="entry name" value="4-HYDROXYBENZOYL-COA THIOESTERASE FAMILY MEMBER"/>
    <property type="match status" value="1"/>
</dbReference>
<dbReference type="CDD" id="cd00586">
    <property type="entry name" value="4HBT"/>
    <property type="match status" value="1"/>
</dbReference>
<evidence type="ECO:0000313" key="1">
    <source>
        <dbReference type="EMBL" id="ENO85916.1"/>
    </source>
</evidence>
<accession>N6XVY6</accession>
<dbReference type="AlphaFoldDB" id="N6XVY6"/>
<dbReference type="Gene3D" id="3.10.129.10">
    <property type="entry name" value="Hotdog Thioesterase"/>
    <property type="match status" value="1"/>
</dbReference>
<gene>
    <name evidence="1" type="ORF">C665_09075</name>
</gene>
<proteinExistence type="predicted"/>
<dbReference type="Proteomes" id="UP000013042">
    <property type="component" value="Unassembled WGS sequence"/>
</dbReference>
<reference evidence="1 2" key="1">
    <citation type="submission" date="2012-09" db="EMBL/GenBank/DDBJ databases">
        <title>Draft Genome Sequences of 6 Strains from Genus Thauera.</title>
        <authorList>
            <person name="Liu B."/>
            <person name="Shapleigh J.P."/>
            <person name="Frostegard A.H."/>
        </authorList>
    </citation>
    <scope>NUCLEOTIDE SEQUENCE [LARGE SCALE GENOMIC DNA]</scope>
    <source>
        <strain evidence="1 2">S2</strain>
    </source>
</reference>
<organism evidence="1 2">
    <name type="scientific">Thauera aminoaromatica S2</name>
    <dbReference type="NCBI Taxonomy" id="1234381"/>
    <lineage>
        <taxon>Bacteria</taxon>
        <taxon>Pseudomonadati</taxon>
        <taxon>Pseudomonadota</taxon>
        <taxon>Betaproteobacteria</taxon>
        <taxon>Rhodocyclales</taxon>
        <taxon>Zoogloeaceae</taxon>
        <taxon>Thauera</taxon>
    </lineage>
</organism>